<feature type="chain" id="PRO_5014388196" description="Up-regulated in Daf-2 domain-containing protein" evidence="1">
    <location>
        <begin position="18"/>
        <end position="237"/>
    </location>
</feature>
<evidence type="ECO:0000313" key="3">
    <source>
        <dbReference type="Proteomes" id="UP000236664"/>
    </source>
</evidence>
<evidence type="ECO:0008006" key="4">
    <source>
        <dbReference type="Google" id="ProtNLM"/>
    </source>
</evidence>
<keyword evidence="1" id="KW-0732">Signal</keyword>
<protein>
    <recommendedName>
        <fullName evidence="4">Up-regulated in Daf-2 domain-containing protein</fullName>
    </recommendedName>
</protein>
<reference evidence="2 3" key="1">
    <citation type="submission" date="2017-06" db="EMBL/GenBank/DDBJ databases">
        <title>Genome of Fusarium nygamai isolate CS10214.</title>
        <authorList>
            <person name="Gardiner D.M."/>
            <person name="Obanor F."/>
            <person name="Kazan K."/>
        </authorList>
    </citation>
    <scope>NUCLEOTIDE SEQUENCE [LARGE SCALE GENOMIC DNA]</scope>
    <source>
        <strain evidence="2 3">CS10214</strain>
    </source>
</reference>
<gene>
    <name evidence="2" type="ORF">FNYG_12211</name>
</gene>
<organism evidence="2 3">
    <name type="scientific">Gibberella nygamai</name>
    <name type="common">Bean root rot disease fungus</name>
    <name type="synonym">Fusarium nygamai</name>
    <dbReference type="NCBI Taxonomy" id="42673"/>
    <lineage>
        <taxon>Eukaryota</taxon>
        <taxon>Fungi</taxon>
        <taxon>Dikarya</taxon>
        <taxon>Ascomycota</taxon>
        <taxon>Pezizomycotina</taxon>
        <taxon>Sordariomycetes</taxon>
        <taxon>Hypocreomycetidae</taxon>
        <taxon>Hypocreales</taxon>
        <taxon>Nectriaceae</taxon>
        <taxon>Fusarium</taxon>
        <taxon>Fusarium fujikuroi species complex</taxon>
    </lineage>
</organism>
<sequence length="237" mass="26219">MRSSFLTVILSAGFAVGLPFQPIEQRGEPATFDEVTVADAPAGLPITPRSPASDAGDSSDASTVAIVLREAEPAGDNDPAVPVEERDIEARQYAILTWTQDPWKFKVKARGRHLINMWSSGSVQFQTWFKATGFWSYDYAIACALRDTGGRVYTLSRKGRIKGTWEPGSRTHSKDETRYNADVQSHWNDIVNGDMNMHCRVTMSNSISWNRLKQLVQDVIDIIKTVGGIVAAVIVIF</sequence>
<dbReference type="EMBL" id="MTQA01000209">
    <property type="protein sequence ID" value="PNP74448.1"/>
    <property type="molecule type" value="Genomic_DNA"/>
</dbReference>
<accession>A0A2K0VWQ3</accession>
<evidence type="ECO:0000313" key="2">
    <source>
        <dbReference type="EMBL" id="PNP74448.1"/>
    </source>
</evidence>
<dbReference type="AlphaFoldDB" id="A0A2K0VWQ3"/>
<name>A0A2K0VWQ3_GIBNY</name>
<comment type="caution">
    <text evidence="2">The sequence shown here is derived from an EMBL/GenBank/DDBJ whole genome shotgun (WGS) entry which is preliminary data.</text>
</comment>
<keyword evidence="3" id="KW-1185">Reference proteome</keyword>
<dbReference type="OrthoDB" id="5055724at2759"/>
<evidence type="ECO:0000256" key="1">
    <source>
        <dbReference type="SAM" id="SignalP"/>
    </source>
</evidence>
<dbReference type="Proteomes" id="UP000236664">
    <property type="component" value="Unassembled WGS sequence"/>
</dbReference>
<proteinExistence type="predicted"/>
<feature type="signal peptide" evidence="1">
    <location>
        <begin position="1"/>
        <end position="17"/>
    </location>
</feature>